<dbReference type="Pfam" id="PF14269">
    <property type="entry name" value="Arylsulfotran_2"/>
    <property type="match status" value="1"/>
</dbReference>
<keyword evidence="1" id="KW-1133">Transmembrane helix</keyword>
<evidence type="ECO:0000313" key="3">
    <source>
        <dbReference type="Proteomes" id="UP000290958"/>
    </source>
</evidence>
<dbReference type="OrthoDB" id="264813at2"/>
<dbReference type="PANTHER" id="PTHR35340:SF5">
    <property type="entry name" value="ASST-DOMAIN-CONTAINING PROTEIN"/>
    <property type="match status" value="1"/>
</dbReference>
<name>A0A4Q1KF07_9SPHN</name>
<dbReference type="Proteomes" id="UP000290958">
    <property type="component" value="Unassembled WGS sequence"/>
</dbReference>
<keyword evidence="1" id="KW-0472">Membrane</keyword>
<dbReference type="InterPro" id="IPR053143">
    <property type="entry name" value="Arylsulfate_ST"/>
</dbReference>
<dbReference type="RefSeq" id="WP_129404614.1">
    <property type="nucleotide sequence ID" value="NZ_SBKP01000010.1"/>
</dbReference>
<reference evidence="3" key="1">
    <citation type="submission" date="2019-01" db="EMBL/GenBank/DDBJ databases">
        <title>Cytophagaceae bacterium strain CAR-16.</title>
        <authorList>
            <person name="Chen W.-M."/>
        </authorList>
    </citation>
    <scope>NUCLEOTIDE SEQUENCE [LARGE SCALE GENOMIC DNA]</scope>
    <source>
        <strain evidence="3">CHR27</strain>
    </source>
</reference>
<proteinExistence type="predicted"/>
<evidence type="ECO:0000313" key="2">
    <source>
        <dbReference type="EMBL" id="RXR28253.1"/>
    </source>
</evidence>
<organism evidence="2 3">
    <name type="scientific">Sphingobium fluviale</name>
    <dbReference type="NCBI Taxonomy" id="2506423"/>
    <lineage>
        <taxon>Bacteria</taxon>
        <taxon>Pseudomonadati</taxon>
        <taxon>Pseudomonadota</taxon>
        <taxon>Alphaproteobacteria</taxon>
        <taxon>Sphingomonadales</taxon>
        <taxon>Sphingomonadaceae</taxon>
        <taxon>Sphingobium</taxon>
    </lineage>
</organism>
<evidence type="ECO:0008006" key="4">
    <source>
        <dbReference type="Google" id="ProtNLM"/>
    </source>
</evidence>
<accession>A0A4Q1KF07</accession>
<dbReference type="AlphaFoldDB" id="A0A4Q1KF07"/>
<dbReference type="SUPFAM" id="SSF101898">
    <property type="entry name" value="NHL repeat"/>
    <property type="match status" value="1"/>
</dbReference>
<sequence>MVDFSRVAFYASAVTGAVALVFGAGLFSARGDNAVARAAFGVYDDTKALIREIPNLTGERPIHFLAPARYPGKGVTLNKTSGDDLVLLSGFIGDNQHAQLMRRDGSVLASWNLSPLEQLPSAGQCRNVPQTNWNSAAHNVLIGQDGSVLFSYESCGMVKLDRCGKKIWATKELTHHSPNLMANGEIVIGGSDYISKPTRWPFTEPYWEDVIRVYDAQGKLIRQRAITDLFARNGMLAALTSHSDDNPKTDGEFHLNEVEELPAALAGAFPMFAPGDLLISIRNLNMILVADAKLERIKWYRVGPWIRQHDPDWGADGRITVFDNHPDGTEDGTRFGGSRIIAVNPATGETQTLYGGRKGQHFFTNQRGLHQMLGDGSMLITEANAGRAFQADRAGRIVWQYVNRYDDKEAAWLNGVESYPSSYFKVKDWSCSK</sequence>
<dbReference type="InterPro" id="IPR039535">
    <property type="entry name" value="ASST-like"/>
</dbReference>
<keyword evidence="1" id="KW-0812">Transmembrane</keyword>
<evidence type="ECO:0000256" key="1">
    <source>
        <dbReference type="SAM" id="Phobius"/>
    </source>
</evidence>
<feature type="transmembrane region" description="Helical" evidence="1">
    <location>
        <begin position="7"/>
        <end position="27"/>
    </location>
</feature>
<dbReference type="PANTHER" id="PTHR35340">
    <property type="entry name" value="PQQ ENZYME REPEAT PROTEIN-RELATED"/>
    <property type="match status" value="1"/>
</dbReference>
<gene>
    <name evidence="2" type="ORF">EQG66_10910</name>
</gene>
<protein>
    <recommendedName>
        <fullName evidence="4">Aryl sulfotransferase</fullName>
    </recommendedName>
</protein>
<keyword evidence="3" id="KW-1185">Reference proteome</keyword>
<comment type="caution">
    <text evidence="2">The sequence shown here is derived from an EMBL/GenBank/DDBJ whole genome shotgun (WGS) entry which is preliminary data.</text>
</comment>
<dbReference type="EMBL" id="SBKP01000010">
    <property type="protein sequence ID" value="RXR28253.1"/>
    <property type="molecule type" value="Genomic_DNA"/>
</dbReference>